<organism evidence="1 2">
    <name type="scientific">Fusobacterium necrophorum subsp. funduliforme</name>
    <dbReference type="NCBI Taxonomy" id="143387"/>
    <lineage>
        <taxon>Bacteria</taxon>
        <taxon>Fusobacteriati</taxon>
        <taxon>Fusobacteriota</taxon>
        <taxon>Fusobacteriia</taxon>
        <taxon>Fusobacteriales</taxon>
        <taxon>Fusobacteriaceae</taxon>
        <taxon>Fusobacterium</taxon>
    </lineage>
</organism>
<dbReference type="KEGG" id="fnf:BSQ88_07145"/>
<dbReference type="InterPro" id="IPR019613">
    <property type="entry name" value="DUF4198"/>
</dbReference>
<name>A0A170MUT9_9FUSO</name>
<dbReference type="RefSeq" id="WP_005960097.1">
    <property type="nucleotide sequence ID" value="NZ_CAXOUM010000003.1"/>
</dbReference>
<evidence type="ECO:0000313" key="1">
    <source>
        <dbReference type="EMBL" id="KYL03043.1"/>
    </source>
</evidence>
<accession>A0A170MUT9</accession>
<dbReference type="AlphaFoldDB" id="A0A170MUT9"/>
<evidence type="ECO:0000313" key="2">
    <source>
        <dbReference type="Proteomes" id="UP000075816"/>
    </source>
</evidence>
<dbReference type="EMBL" id="LVEA01000053">
    <property type="protein sequence ID" value="KYL03043.1"/>
    <property type="molecule type" value="Genomic_DNA"/>
</dbReference>
<gene>
    <name evidence="1" type="ORF">A2J07_06530</name>
</gene>
<proteinExistence type="predicted"/>
<dbReference type="Proteomes" id="UP000075816">
    <property type="component" value="Unassembled WGS sequence"/>
</dbReference>
<dbReference type="Pfam" id="PF10670">
    <property type="entry name" value="DUF4198"/>
    <property type="match status" value="1"/>
</dbReference>
<sequence>MKKGKVILGFILLSNILFAHDHILYTPKLDVSGETKVRMKALLAHPETGKKVKPASMSTNDEGKTSLPEKFFVVHNKQKTDLASKVTLEKVSYDEKGNTITAYDFIYTDKDGLKGKGNWIFVMEGNTQAHGWNLTSTMKVIVAKDYSGTDFADRVAEGKNEIIPLTSPVKAWKEGVFRGKFVDKDGNPVKNAPVDIMFMNVDFDVEAGIWKGGGELPKVRMTTFTDDNGVFAFSPFRAGQWFIKGTKSFDREKKVVYDASLLVEFE</sequence>
<reference evidence="1 2" key="1">
    <citation type="submission" date="2016-03" db="EMBL/GenBank/DDBJ databases">
        <title>Comparative genomics of human isolates of Fusobacterium necrophorum.</title>
        <authorList>
            <person name="Jensen A."/>
            <person name="Bank S."/>
            <person name="Andersen P.S."/>
            <person name="Kristensen L.H."/>
            <person name="Prag J."/>
        </authorList>
    </citation>
    <scope>NUCLEOTIDE SEQUENCE [LARGE SCALE GENOMIC DNA]</scope>
    <source>
        <strain evidence="1 2">LS_1264</strain>
    </source>
</reference>
<dbReference type="eggNOG" id="COG5266">
    <property type="taxonomic scope" value="Bacteria"/>
</dbReference>
<comment type="caution">
    <text evidence="1">The sequence shown here is derived from an EMBL/GenBank/DDBJ whole genome shotgun (WGS) entry which is preliminary data.</text>
</comment>
<protein>
    <submittedName>
        <fullName evidence="1">Nickel transporter</fullName>
    </submittedName>
</protein>